<feature type="region of interest" description="Disordered" evidence="1">
    <location>
        <begin position="36"/>
        <end position="58"/>
    </location>
</feature>
<sequence length="83" mass="9153">MSLIYYLKWDAIGAPHFHHQILHLLVRPARFRNPPSRGGLRALEAQPPPPRYRTPPGSGAAVTAAACARLRLAARSEAAPHRK</sequence>
<dbReference type="OMA" id="PHFHHQL"/>
<evidence type="ECO:0000313" key="3">
    <source>
        <dbReference type="Proteomes" id="UP000291000"/>
    </source>
</evidence>
<keyword evidence="3" id="KW-1185">Reference proteome</keyword>
<organism evidence="2 3">
    <name type="scientific">Capra hircus</name>
    <name type="common">Goat</name>
    <dbReference type="NCBI Taxonomy" id="9925"/>
    <lineage>
        <taxon>Eukaryota</taxon>
        <taxon>Metazoa</taxon>
        <taxon>Chordata</taxon>
        <taxon>Craniata</taxon>
        <taxon>Vertebrata</taxon>
        <taxon>Euteleostomi</taxon>
        <taxon>Mammalia</taxon>
        <taxon>Eutheria</taxon>
        <taxon>Laurasiatheria</taxon>
        <taxon>Artiodactyla</taxon>
        <taxon>Ruminantia</taxon>
        <taxon>Pecora</taxon>
        <taxon>Bovidae</taxon>
        <taxon>Caprinae</taxon>
        <taxon>Capra</taxon>
    </lineage>
</organism>
<reference evidence="3" key="1">
    <citation type="submission" date="2016-04" db="EMBL/GenBank/DDBJ databases">
        <title>Polished mammalian reference genomes with single-molecule sequencing and chromosome conformation capture applied to the Capra hircus genome.</title>
        <authorList>
            <person name="Bickhart D.M."/>
            <person name="Koren S."/>
            <person name="Rosen B."/>
            <person name="Hastie A."/>
            <person name="Liachko I."/>
            <person name="Sullivan S.T."/>
            <person name="Burton J."/>
            <person name="Sayre B.L."/>
            <person name="Huson H.J."/>
            <person name="Lee J."/>
            <person name="Lam E."/>
            <person name="Kelley C.M."/>
            <person name="Hutchison J.L."/>
            <person name="Zhou Y."/>
            <person name="Sun J."/>
            <person name="Crisa A."/>
            <person name="Schwartz J.C."/>
            <person name="Hammond J.A."/>
            <person name="Schroeder S.G."/>
            <person name="Liu G.E."/>
            <person name="Dunham M."/>
            <person name="Shendure J."/>
            <person name="Sonstegard T.S."/>
            <person name="Phillippy A.M."/>
            <person name="Van Tassell C.P."/>
            <person name="Smith T.P."/>
        </authorList>
    </citation>
    <scope>NUCLEOTIDE SEQUENCE [LARGE SCALE GENOMIC DNA]</scope>
</reference>
<evidence type="ECO:0000313" key="2">
    <source>
        <dbReference type="Ensembl" id="ENSCHIP00000000633.1"/>
    </source>
</evidence>
<dbReference type="Bgee" id="ENSCHIG00000000442">
    <property type="expression patterns" value="Expressed in spleen and 2 other cell types or tissues"/>
</dbReference>
<dbReference type="Proteomes" id="UP000291000">
    <property type="component" value="Unassembled WGS sequence"/>
</dbReference>
<protein>
    <submittedName>
        <fullName evidence="2">Uncharacterized protein</fullName>
    </submittedName>
</protein>
<dbReference type="GeneTree" id="ENSGT00910000146020"/>
<accession>A0A452DLK3</accession>
<dbReference type="AlphaFoldDB" id="A0A452DLK3"/>
<dbReference type="Ensembl" id="ENSCHIT00000000659.1">
    <property type="protein sequence ID" value="ENSCHIP00000000633.1"/>
    <property type="gene ID" value="ENSCHIG00000000442.1"/>
</dbReference>
<reference evidence="2" key="2">
    <citation type="submission" date="2025-08" db="UniProtKB">
        <authorList>
            <consortium name="Ensembl"/>
        </authorList>
    </citation>
    <scope>IDENTIFICATION</scope>
</reference>
<proteinExistence type="predicted"/>
<name>A0A452DLK3_CAPHI</name>
<evidence type="ECO:0000256" key="1">
    <source>
        <dbReference type="SAM" id="MobiDB-lite"/>
    </source>
</evidence>
<reference evidence="2" key="3">
    <citation type="submission" date="2025-09" db="UniProtKB">
        <authorList>
            <consortium name="Ensembl"/>
        </authorList>
    </citation>
    <scope>IDENTIFICATION</scope>
</reference>